<sequence>MNNEISFAHKNTVGWSYNCINIPHLGHLSGLLELAKNLKQGKKIKILLKDVNYNSKNFLVSEYEKIKQFIINFIINLGLNSHHVTFYKTSSIRFNEEFVHDFYKMTSVTSESEVNDIFCKNTNIKIFDIFNVLINILDIYYLDVNEIISNDIKKIELSKKLLSELQYKNFSIIEHDSIYNFKNSLMCNNENLTCITITEKENIVRKKINKYFCEEGNGNTVILTIFKSIIFPYCNLTSTDVVNYILEI</sequence>
<dbReference type="EMBL" id="KE647283">
    <property type="protein sequence ID" value="EQB60477.1"/>
    <property type="molecule type" value="Genomic_DNA"/>
</dbReference>
<keyword evidence="1" id="KW-0436">Ligase</keyword>
<dbReference type="Gene3D" id="1.10.240.10">
    <property type="entry name" value="Tyrosyl-Transfer RNA Synthetase"/>
    <property type="match status" value="1"/>
</dbReference>
<accession>T0KYZ5</accession>
<keyword evidence="2" id="KW-1185">Reference proteome</keyword>
<keyword evidence="1" id="KW-0030">Aminoacyl-tRNA synthetase</keyword>
<evidence type="ECO:0000313" key="1">
    <source>
        <dbReference type="EMBL" id="EQB60477.1"/>
    </source>
</evidence>
<dbReference type="HOGENOM" id="CLU_1120428_0_0_1"/>
<organism evidence="1 2">
    <name type="scientific">Vairimorpha apis BRL 01</name>
    <dbReference type="NCBI Taxonomy" id="1037528"/>
    <lineage>
        <taxon>Eukaryota</taxon>
        <taxon>Fungi</taxon>
        <taxon>Fungi incertae sedis</taxon>
        <taxon>Microsporidia</taxon>
        <taxon>Nosematidae</taxon>
        <taxon>Vairimorpha</taxon>
    </lineage>
</organism>
<reference evidence="1 2" key="1">
    <citation type="journal article" date="2013" name="BMC Genomics">
        <title>Genome sequencing and comparative genomics of honey bee microsporidia, Nosema apis reveal novel insights into host-parasite interactions.</title>
        <authorList>
            <person name="Chen Yp."/>
            <person name="Pettis J.S."/>
            <person name="Zhao Y."/>
            <person name="Liu X."/>
            <person name="Tallon L.J."/>
            <person name="Sadzewicz L.D."/>
            <person name="Li R."/>
            <person name="Zheng H."/>
            <person name="Huang S."/>
            <person name="Zhang X."/>
            <person name="Hamilton M.C."/>
            <person name="Pernal S.F."/>
            <person name="Melathopoulos A.P."/>
            <person name="Yan X."/>
            <person name="Evans J.D."/>
        </authorList>
    </citation>
    <scope>NUCLEOTIDE SEQUENCE [LARGE SCALE GENOMIC DNA]</scope>
    <source>
        <strain evidence="1 2">BRL 01</strain>
    </source>
</reference>
<dbReference type="InterPro" id="IPR014729">
    <property type="entry name" value="Rossmann-like_a/b/a_fold"/>
</dbReference>
<dbReference type="VEuPathDB" id="MicrosporidiaDB:NAPIS_ORF01956"/>
<evidence type="ECO:0000313" key="2">
    <source>
        <dbReference type="Proteomes" id="UP000053780"/>
    </source>
</evidence>
<dbReference type="Proteomes" id="UP000053780">
    <property type="component" value="Unassembled WGS sequence"/>
</dbReference>
<dbReference type="Gene3D" id="3.40.50.620">
    <property type="entry name" value="HUPs"/>
    <property type="match status" value="1"/>
</dbReference>
<gene>
    <name evidence="1" type="ORF">NAPIS_ORF01956</name>
</gene>
<proteinExistence type="predicted"/>
<protein>
    <submittedName>
        <fullName evidence="1">Tyrosyl-trna synthetase</fullName>
    </submittedName>
</protein>
<dbReference type="OrthoDB" id="197206at2759"/>
<dbReference type="AlphaFoldDB" id="T0KYZ5"/>
<name>T0KYZ5_9MICR</name>
<dbReference type="GO" id="GO:0004812">
    <property type="term" value="F:aminoacyl-tRNA ligase activity"/>
    <property type="evidence" value="ECO:0007669"/>
    <property type="project" value="UniProtKB-KW"/>
</dbReference>
<dbReference type="SUPFAM" id="SSF52374">
    <property type="entry name" value="Nucleotidylyl transferase"/>
    <property type="match status" value="1"/>
</dbReference>